<dbReference type="STRING" id="35608.A0A2U1K9C8"/>
<reference evidence="1 2" key="1">
    <citation type="journal article" date="2018" name="Mol. Plant">
        <title>The genome of Artemisia annua provides insight into the evolution of Asteraceae family and artemisinin biosynthesis.</title>
        <authorList>
            <person name="Shen Q."/>
            <person name="Zhang L."/>
            <person name="Liao Z."/>
            <person name="Wang S."/>
            <person name="Yan T."/>
            <person name="Shi P."/>
            <person name="Liu M."/>
            <person name="Fu X."/>
            <person name="Pan Q."/>
            <person name="Wang Y."/>
            <person name="Lv Z."/>
            <person name="Lu X."/>
            <person name="Zhang F."/>
            <person name="Jiang W."/>
            <person name="Ma Y."/>
            <person name="Chen M."/>
            <person name="Hao X."/>
            <person name="Li L."/>
            <person name="Tang Y."/>
            <person name="Lv G."/>
            <person name="Zhou Y."/>
            <person name="Sun X."/>
            <person name="Brodelius P.E."/>
            <person name="Rose J.K.C."/>
            <person name="Tang K."/>
        </authorList>
    </citation>
    <scope>NUCLEOTIDE SEQUENCE [LARGE SCALE GENOMIC DNA]</scope>
    <source>
        <strain evidence="2">cv. Huhao1</strain>
        <tissue evidence="1">Leaf</tissue>
    </source>
</reference>
<evidence type="ECO:0000313" key="2">
    <source>
        <dbReference type="Proteomes" id="UP000245207"/>
    </source>
</evidence>
<organism evidence="1 2">
    <name type="scientific">Artemisia annua</name>
    <name type="common">Sweet wormwood</name>
    <dbReference type="NCBI Taxonomy" id="35608"/>
    <lineage>
        <taxon>Eukaryota</taxon>
        <taxon>Viridiplantae</taxon>
        <taxon>Streptophyta</taxon>
        <taxon>Embryophyta</taxon>
        <taxon>Tracheophyta</taxon>
        <taxon>Spermatophyta</taxon>
        <taxon>Magnoliopsida</taxon>
        <taxon>eudicotyledons</taxon>
        <taxon>Gunneridae</taxon>
        <taxon>Pentapetalae</taxon>
        <taxon>asterids</taxon>
        <taxon>campanulids</taxon>
        <taxon>Asterales</taxon>
        <taxon>Asteraceae</taxon>
        <taxon>Asteroideae</taxon>
        <taxon>Anthemideae</taxon>
        <taxon>Artemisiinae</taxon>
        <taxon>Artemisia</taxon>
    </lineage>
</organism>
<accession>A0A2U1K9C8</accession>
<dbReference type="PANTHER" id="PTHR27003">
    <property type="entry name" value="OS07G0166700 PROTEIN"/>
    <property type="match status" value="1"/>
</dbReference>
<dbReference type="EMBL" id="PKPP01030071">
    <property type="protein sequence ID" value="PWA22385.1"/>
    <property type="molecule type" value="Genomic_DNA"/>
</dbReference>
<dbReference type="Proteomes" id="UP000245207">
    <property type="component" value="Unassembled WGS sequence"/>
</dbReference>
<dbReference type="InterPro" id="IPR045272">
    <property type="entry name" value="ANXUR1/2-like"/>
</dbReference>
<dbReference type="Gene3D" id="3.30.200.20">
    <property type="entry name" value="Phosphorylase Kinase, domain 1"/>
    <property type="match status" value="1"/>
</dbReference>
<dbReference type="SUPFAM" id="SSF56112">
    <property type="entry name" value="Protein kinase-like (PK-like)"/>
    <property type="match status" value="1"/>
</dbReference>
<gene>
    <name evidence="1" type="ORF">CTI12_AA629330</name>
</gene>
<dbReference type="InterPro" id="IPR011009">
    <property type="entry name" value="Kinase-like_dom_sf"/>
</dbReference>
<keyword evidence="1" id="KW-0418">Kinase</keyword>
<dbReference type="AlphaFoldDB" id="A0A2U1K9C8"/>
<evidence type="ECO:0000313" key="1">
    <source>
        <dbReference type="EMBL" id="PWA22385.1"/>
    </source>
</evidence>
<dbReference type="GO" id="GO:0005886">
    <property type="term" value="C:plasma membrane"/>
    <property type="evidence" value="ECO:0007669"/>
    <property type="project" value="TreeGrafter"/>
</dbReference>
<comment type="caution">
    <text evidence="1">The sequence shown here is derived from an EMBL/GenBank/DDBJ whole genome shotgun (WGS) entry which is preliminary data.</text>
</comment>
<dbReference type="GO" id="GO:0004714">
    <property type="term" value="F:transmembrane receptor protein tyrosine kinase activity"/>
    <property type="evidence" value="ECO:0007669"/>
    <property type="project" value="InterPro"/>
</dbReference>
<proteinExistence type="predicted"/>
<keyword evidence="1" id="KW-0808">Transferase</keyword>
<sequence length="151" mass="17202">MASINMNELEHLKIPLEDIISATKNFDVAYHIGYGELCRVYKGELLLSEGLTMVALMRLDRVHGREWGPEIFPEIMMLSRNRHENILSLLGFCYEEVESEANFETSTCSLLLEAFTSSKRIHMDSQFLLLSFHLSSSSCDFDLTGWFRGGG</sequence>
<protein>
    <submittedName>
        <fullName evidence="1">Serine/threonine-protein kinase, active site protein</fullName>
    </submittedName>
</protein>
<dbReference type="GO" id="GO:0009506">
    <property type="term" value="C:plasmodesma"/>
    <property type="evidence" value="ECO:0007669"/>
    <property type="project" value="TreeGrafter"/>
</dbReference>
<name>A0A2U1K9C8_ARTAN</name>
<keyword evidence="2" id="KW-1185">Reference proteome</keyword>
<dbReference type="PANTHER" id="PTHR27003:SF338">
    <property type="entry name" value="TYROSINE-PROTEIN KINASE, NON-RECEPTOR JAK_TYK2-RELATED"/>
    <property type="match status" value="1"/>
</dbReference>